<dbReference type="InterPro" id="IPR010809">
    <property type="entry name" value="FliD_C"/>
</dbReference>
<dbReference type="PANTHER" id="PTHR30288">
    <property type="entry name" value="FLAGELLAR CAP/ASSEMBLY PROTEIN FLID"/>
    <property type="match status" value="1"/>
</dbReference>
<evidence type="ECO:0000313" key="3">
    <source>
        <dbReference type="Proteomes" id="UP000275676"/>
    </source>
</evidence>
<dbReference type="GO" id="GO:0071973">
    <property type="term" value="P:bacterial-type flagellum-dependent cell motility"/>
    <property type="evidence" value="ECO:0007669"/>
    <property type="project" value="TreeGrafter"/>
</dbReference>
<dbReference type="GO" id="GO:0009421">
    <property type="term" value="C:bacterial-type flagellum filament cap"/>
    <property type="evidence" value="ECO:0007669"/>
    <property type="project" value="InterPro"/>
</dbReference>
<dbReference type="InterPro" id="IPR040026">
    <property type="entry name" value="FliD"/>
</dbReference>
<sequence length="91" mass="10038">MGDGKETGITTKIATEVKSYLADDGIIDNAQDNINATLKSLTKQYLSVSNSIDETVARYKAQFTQLDTMMSKLNNTSSYLTQQFTAMSNSR</sequence>
<keyword evidence="2" id="KW-0969">Cilium</keyword>
<organism evidence="2 3">
    <name type="scientific">Salmonella enterica subsp. arizonae</name>
    <dbReference type="NCBI Taxonomy" id="59203"/>
    <lineage>
        <taxon>Bacteria</taxon>
        <taxon>Pseudomonadati</taxon>
        <taxon>Pseudomonadota</taxon>
        <taxon>Gammaproteobacteria</taxon>
        <taxon>Enterobacterales</taxon>
        <taxon>Enterobacteriaceae</taxon>
        <taxon>Salmonella</taxon>
    </lineage>
</organism>
<reference evidence="2 3" key="1">
    <citation type="submission" date="2018-12" db="EMBL/GenBank/DDBJ databases">
        <authorList>
            <consortium name="Pathogen Informatics"/>
        </authorList>
    </citation>
    <scope>NUCLEOTIDE SEQUENCE [LARGE SCALE GENOMIC DNA]</scope>
    <source>
        <strain evidence="2 3">NCTC10047</strain>
    </source>
</reference>
<dbReference type="EMBL" id="LR134156">
    <property type="protein sequence ID" value="VEA76514.1"/>
    <property type="molecule type" value="Genomic_DNA"/>
</dbReference>
<keyword evidence="2" id="KW-0966">Cell projection</keyword>
<dbReference type="AlphaFoldDB" id="A0A3S4K3T2"/>
<dbReference type="Proteomes" id="UP000275676">
    <property type="component" value="Chromosome"/>
</dbReference>
<feature type="domain" description="Flagellar hook-associated protein 2 C-terminal" evidence="1">
    <location>
        <begin position="6"/>
        <end position="75"/>
    </location>
</feature>
<dbReference type="GO" id="GO:0007155">
    <property type="term" value="P:cell adhesion"/>
    <property type="evidence" value="ECO:0007669"/>
    <property type="project" value="InterPro"/>
</dbReference>
<name>A0A3S4K3T2_SALER</name>
<evidence type="ECO:0000313" key="2">
    <source>
        <dbReference type="EMBL" id="VEA76514.1"/>
    </source>
</evidence>
<dbReference type="Pfam" id="PF07195">
    <property type="entry name" value="FliD_C"/>
    <property type="match status" value="1"/>
</dbReference>
<protein>
    <submittedName>
        <fullName evidence="2">Flagellar hook associated protein 2</fullName>
    </submittedName>
</protein>
<gene>
    <name evidence="2" type="primary">fliD_1</name>
    <name evidence="2" type="ORF">NCTC10047_02400</name>
</gene>
<evidence type="ECO:0000259" key="1">
    <source>
        <dbReference type="Pfam" id="PF07195"/>
    </source>
</evidence>
<proteinExistence type="predicted"/>
<dbReference type="PANTHER" id="PTHR30288:SF0">
    <property type="entry name" value="FLAGELLAR HOOK-ASSOCIATED PROTEIN 2"/>
    <property type="match status" value="1"/>
</dbReference>
<accession>A0A3S4K3T2</accession>
<keyword evidence="2" id="KW-0282">Flagellum</keyword>